<feature type="compositionally biased region" description="Polar residues" evidence="9">
    <location>
        <begin position="124"/>
        <end position="137"/>
    </location>
</feature>
<keyword evidence="12" id="KW-1185">Reference proteome</keyword>
<feature type="compositionally biased region" description="Polar residues" evidence="9">
    <location>
        <begin position="343"/>
        <end position="370"/>
    </location>
</feature>
<dbReference type="EMBL" id="JASJQH010007006">
    <property type="protein sequence ID" value="KAK9720632.1"/>
    <property type="molecule type" value="Genomic_DNA"/>
</dbReference>
<dbReference type="SMART" id="SM00401">
    <property type="entry name" value="ZnF_GATA"/>
    <property type="match status" value="2"/>
</dbReference>
<feature type="domain" description="GATA-type" evidence="10">
    <location>
        <begin position="418"/>
        <end position="466"/>
    </location>
</feature>
<comment type="subcellular location">
    <subcellularLocation>
        <location evidence="1">Nucleus</location>
    </subcellularLocation>
</comment>
<evidence type="ECO:0000313" key="11">
    <source>
        <dbReference type="EMBL" id="KAK9720632.1"/>
    </source>
</evidence>
<evidence type="ECO:0000259" key="10">
    <source>
        <dbReference type="PROSITE" id="PS50114"/>
    </source>
</evidence>
<evidence type="ECO:0000256" key="1">
    <source>
        <dbReference type="ARBA" id="ARBA00004123"/>
    </source>
</evidence>
<feature type="compositionally biased region" description="Low complexity" evidence="9">
    <location>
        <begin position="177"/>
        <end position="190"/>
    </location>
</feature>
<feature type="region of interest" description="Disordered" evidence="9">
    <location>
        <begin position="157"/>
        <end position="190"/>
    </location>
</feature>
<keyword evidence="5" id="KW-0805">Transcription regulation</keyword>
<dbReference type="InterPro" id="IPR013088">
    <property type="entry name" value="Znf_NHR/GATA"/>
</dbReference>
<evidence type="ECO:0000256" key="3">
    <source>
        <dbReference type="ARBA" id="ARBA00022771"/>
    </source>
</evidence>
<dbReference type="Proteomes" id="UP001479436">
    <property type="component" value="Unassembled WGS sequence"/>
</dbReference>
<feature type="compositionally biased region" description="Polar residues" evidence="9">
    <location>
        <begin position="64"/>
        <end position="79"/>
    </location>
</feature>
<dbReference type="InterPro" id="IPR000679">
    <property type="entry name" value="Znf_GATA"/>
</dbReference>
<accession>A0ABR2W597</accession>
<keyword evidence="2" id="KW-0479">Metal-binding</keyword>
<dbReference type="SUPFAM" id="SSF57716">
    <property type="entry name" value="Glucocorticoid receptor-like (DNA-binding domain)"/>
    <property type="match status" value="2"/>
</dbReference>
<organism evidence="11 12">
    <name type="scientific">Basidiobolus ranarum</name>
    <dbReference type="NCBI Taxonomy" id="34480"/>
    <lineage>
        <taxon>Eukaryota</taxon>
        <taxon>Fungi</taxon>
        <taxon>Fungi incertae sedis</taxon>
        <taxon>Zoopagomycota</taxon>
        <taxon>Entomophthoromycotina</taxon>
        <taxon>Basidiobolomycetes</taxon>
        <taxon>Basidiobolales</taxon>
        <taxon>Basidiobolaceae</taxon>
        <taxon>Basidiobolus</taxon>
    </lineage>
</organism>
<evidence type="ECO:0000256" key="2">
    <source>
        <dbReference type="ARBA" id="ARBA00022723"/>
    </source>
</evidence>
<dbReference type="InterPro" id="IPR039355">
    <property type="entry name" value="Transcription_factor_GATA"/>
</dbReference>
<feature type="region of interest" description="Disordered" evidence="9">
    <location>
        <begin position="520"/>
        <end position="563"/>
    </location>
</feature>
<dbReference type="PANTHER" id="PTHR10071:SF281">
    <property type="entry name" value="BOX A-BINDING FACTOR-RELATED"/>
    <property type="match status" value="1"/>
</dbReference>
<evidence type="ECO:0000256" key="5">
    <source>
        <dbReference type="ARBA" id="ARBA00023015"/>
    </source>
</evidence>
<gene>
    <name evidence="11" type="ORF">K7432_004008</name>
</gene>
<dbReference type="PRINTS" id="PR00619">
    <property type="entry name" value="GATAZNFINGER"/>
</dbReference>
<reference evidence="11 12" key="1">
    <citation type="submission" date="2023-04" db="EMBL/GenBank/DDBJ databases">
        <title>Genome of Basidiobolus ranarum AG-B5.</title>
        <authorList>
            <person name="Stajich J.E."/>
            <person name="Carter-House D."/>
            <person name="Gryganskyi A."/>
        </authorList>
    </citation>
    <scope>NUCLEOTIDE SEQUENCE [LARGE SCALE GENOMIC DNA]</scope>
    <source>
        <strain evidence="11 12">AG-B5</strain>
    </source>
</reference>
<keyword evidence="3 8" id="KW-0863">Zinc-finger</keyword>
<keyword evidence="4" id="KW-0862">Zinc</keyword>
<dbReference type="CDD" id="cd00202">
    <property type="entry name" value="ZnF_GATA"/>
    <property type="match status" value="2"/>
</dbReference>
<dbReference type="InterPro" id="IPR013860">
    <property type="entry name" value="AreA_GATA"/>
</dbReference>
<protein>
    <recommendedName>
        <fullName evidence="10">GATA-type domain-containing protein</fullName>
    </recommendedName>
</protein>
<keyword evidence="6" id="KW-0804">Transcription</keyword>
<name>A0ABR2W597_9FUNG</name>
<comment type="caution">
    <text evidence="11">The sequence shown here is derived from an EMBL/GenBank/DDBJ whole genome shotgun (WGS) entry which is preliminary data.</text>
</comment>
<feature type="compositionally biased region" description="Polar residues" evidence="9">
    <location>
        <begin position="382"/>
        <end position="408"/>
    </location>
</feature>
<feature type="region of interest" description="Disordered" evidence="9">
    <location>
        <begin position="343"/>
        <end position="412"/>
    </location>
</feature>
<dbReference type="Pfam" id="PF08550">
    <property type="entry name" value="GATA_AreA"/>
    <property type="match status" value="1"/>
</dbReference>
<dbReference type="PROSITE" id="PS00344">
    <property type="entry name" value="GATA_ZN_FINGER_1"/>
    <property type="match status" value="1"/>
</dbReference>
<feature type="compositionally biased region" description="Low complexity" evidence="9">
    <location>
        <begin position="371"/>
        <end position="381"/>
    </location>
</feature>
<evidence type="ECO:0000256" key="4">
    <source>
        <dbReference type="ARBA" id="ARBA00022833"/>
    </source>
</evidence>
<proteinExistence type="predicted"/>
<evidence type="ECO:0000256" key="8">
    <source>
        <dbReference type="PROSITE-ProRule" id="PRU00094"/>
    </source>
</evidence>
<keyword evidence="7" id="KW-0539">Nucleus</keyword>
<evidence type="ECO:0000256" key="7">
    <source>
        <dbReference type="ARBA" id="ARBA00023242"/>
    </source>
</evidence>
<evidence type="ECO:0000256" key="9">
    <source>
        <dbReference type="SAM" id="MobiDB-lite"/>
    </source>
</evidence>
<evidence type="ECO:0000256" key="6">
    <source>
        <dbReference type="ARBA" id="ARBA00023163"/>
    </source>
</evidence>
<dbReference type="Pfam" id="PF00320">
    <property type="entry name" value="GATA"/>
    <property type="match status" value="2"/>
</dbReference>
<sequence length="583" mass="63899">MAPIILSIKGNKSFTSFSNLNTEEELSKTWRVCTKVKDSLENGNRLENLSWRLWHLHKSMVHGQKNSKSQFKQYATATTKKLESDKGIESPVASPRNPPARSFPTEPKEVPSTKPPVVIDSKESTSLPNTRAPSPTIKSKGVIKSEPLISTVRVESQPTPSESAPAPVTFINPPTQSSRTGSTASAMATTSSNATNNMAHQAPHNVPEQFSQPQNGPQSAQVIGLEDIFGTYAASAFLGAFDEPPSLEIPLEDISGPQDWEPYGGNSTFSTPALSPISTPVNDPMSYYLYNNQWYEQNMNQQRNALPYNGGNALNVNNMPTTSFPQSSLSSMVPMNQQGFNPMQSSAECSAPTPMNSSNPYITNFGNSQMTSTTVTPPSSSYNGLQMASGSPNSDSYRSSTTPSATVSESEKVDGKVQCKNCNATSTPLWRRSANDELLCNACGLYLKLHNVARPKTMKPHIVRKDARNEDPQSQPICSNCNTTTTPLWRRDDKGNTLCNACGLYLKLHHEMRPLSMKTDIIKKRQRYDSGQTTSTKRSVKKQKPEQQQSAPLQPHQVAGPTIVSPQNQAQIYLMSSDNMGYH</sequence>
<feature type="domain" description="GATA-type" evidence="10">
    <location>
        <begin position="478"/>
        <end position="525"/>
    </location>
</feature>
<evidence type="ECO:0000313" key="12">
    <source>
        <dbReference type="Proteomes" id="UP001479436"/>
    </source>
</evidence>
<dbReference type="Gene3D" id="3.30.50.10">
    <property type="entry name" value="Erythroid Transcription Factor GATA-1, subunit A"/>
    <property type="match status" value="2"/>
</dbReference>
<dbReference type="PANTHER" id="PTHR10071">
    <property type="entry name" value="TRANSCRIPTION FACTOR GATA FAMILY MEMBER"/>
    <property type="match status" value="1"/>
</dbReference>
<feature type="region of interest" description="Disordered" evidence="9">
    <location>
        <begin position="62"/>
        <end position="138"/>
    </location>
</feature>
<dbReference type="PROSITE" id="PS50114">
    <property type="entry name" value="GATA_ZN_FINGER_2"/>
    <property type="match status" value="2"/>
</dbReference>